<dbReference type="RefSeq" id="WP_350815012.1">
    <property type="nucleotide sequence ID" value="NZ_JBEPCV010000005.1"/>
</dbReference>
<sequence>MTLLLGRYDEAGRLRFIARTAPLSATARREVGGLLSPGGAQHPWQGRRFLAGWSTRETIDHRPVVPDVVIEFAGDTSVDEGRYRHPVRYLRVRDNLSPAQLPPPGT</sequence>
<evidence type="ECO:0008006" key="3">
    <source>
        <dbReference type="Google" id="ProtNLM"/>
    </source>
</evidence>
<evidence type="ECO:0000313" key="1">
    <source>
        <dbReference type="EMBL" id="MER6903809.1"/>
    </source>
</evidence>
<dbReference type="Gene3D" id="2.40.50.140">
    <property type="entry name" value="Nucleic acid-binding proteins"/>
    <property type="match status" value="1"/>
</dbReference>
<reference evidence="1 2" key="1">
    <citation type="submission" date="2024-06" db="EMBL/GenBank/DDBJ databases">
        <title>The Natural Products Discovery Center: Release of the First 8490 Sequenced Strains for Exploring Actinobacteria Biosynthetic Diversity.</title>
        <authorList>
            <person name="Kalkreuter E."/>
            <person name="Kautsar S.A."/>
            <person name="Yang D."/>
            <person name="Bader C.D."/>
            <person name="Teijaro C.N."/>
            <person name="Fluegel L."/>
            <person name="Davis C.M."/>
            <person name="Simpson J.R."/>
            <person name="Lauterbach L."/>
            <person name="Steele A.D."/>
            <person name="Gui C."/>
            <person name="Meng S."/>
            <person name="Li G."/>
            <person name="Viehrig K."/>
            <person name="Ye F."/>
            <person name="Su P."/>
            <person name="Kiefer A.F."/>
            <person name="Nichols A."/>
            <person name="Cepeda A.J."/>
            <person name="Yan W."/>
            <person name="Fan B."/>
            <person name="Jiang Y."/>
            <person name="Adhikari A."/>
            <person name="Zheng C.-J."/>
            <person name="Schuster L."/>
            <person name="Cowan T.M."/>
            <person name="Smanski M.J."/>
            <person name="Chevrette M.G."/>
            <person name="De Carvalho L.P.S."/>
            <person name="Shen B."/>
        </authorList>
    </citation>
    <scope>NUCLEOTIDE SEQUENCE [LARGE SCALE GENOMIC DNA]</scope>
    <source>
        <strain evidence="1 2">NPDC000632</strain>
    </source>
</reference>
<protein>
    <recommendedName>
        <fullName evidence="3">ATP-dependent DNA ligase</fullName>
    </recommendedName>
</protein>
<organism evidence="1 2">
    <name type="scientific">Streptomyces flaveolus</name>
    <dbReference type="NCBI Taxonomy" id="67297"/>
    <lineage>
        <taxon>Bacteria</taxon>
        <taxon>Bacillati</taxon>
        <taxon>Actinomycetota</taxon>
        <taxon>Actinomycetes</taxon>
        <taxon>Kitasatosporales</taxon>
        <taxon>Streptomycetaceae</taxon>
        <taxon>Streptomyces</taxon>
    </lineage>
</organism>
<proteinExistence type="predicted"/>
<keyword evidence="2" id="KW-1185">Reference proteome</keyword>
<accession>A0ABV1VCM7</accession>
<name>A0ABV1VCM7_9ACTN</name>
<dbReference type="InterPro" id="IPR012340">
    <property type="entry name" value="NA-bd_OB-fold"/>
</dbReference>
<gene>
    <name evidence="1" type="ORF">ABT322_08475</name>
</gene>
<evidence type="ECO:0000313" key="2">
    <source>
        <dbReference type="Proteomes" id="UP001490330"/>
    </source>
</evidence>
<dbReference type="EMBL" id="JBEPCV010000005">
    <property type="protein sequence ID" value="MER6903809.1"/>
    <property type="molecule type" value="Genomic_DNA"/>
</dbReference>
<dbReference type="Proteomes" id="UP001490330">
    <property type="component" value="Unassembled WGS sequence"/>
</dbReference>
<comment type="caution">
    <text evidence="1">The sequence shown here is derived from an EMBL/GenBank/DDBJ whole genome shotgun (WGS) entry which is preliminary data.</text>
</comment>